<organism evidence="1 2">
    <name type="scientific">Pirellula staleyi (strain ATCC 27377 / DSM 6068 / ICPB 4128)</name>
    <name type="common">Pirella staleyi</name>
    <dbReference type="NCBI Taxonomy" id="530564"/>
    <lineage>
        <taxon>Bacteria</taxon>
        <taxon>Pseudomonadati</taxon>
        <taxon>Planctomycetota</taxon>
        <taxon>Planctomycetia</taxon>
        <taxon>Pirellulales</taxon>
        <taxon>Pirellulaceae</taxon>
        <taxon>Pirellula</taxon>
    </lineage>
</organism>
<dbReference type="HOGENOM" id="CLU_1165013_0_0_0"/>
<sequence length="238" mass="26929">MAKRKLKQIFSDWQKIAGAKGDPWETEEDMMFLFDLLPPSGQGLEPICAGHPHGDQVLERLRRFYKDAAKAGEDPEEGTLFSRTKVRRKSDAKIQALILQQVANWREMALLAATDPKRDPIVKILGNPPTLSRAESPYDIEEDFDLQVAIGTDLPSAFEENVAQAHPTKNPLWYLTEALYTSAGNYYAVPNYILWPIHQGKSTLADPYLPGYELWLQNVLFAYTAKGKISYAIDEEEE</sequence>
<evidence type="ECO:0000313" key="2">
    <source>
        <dbReference type="Proteomes" id="UP000001887"/>
    </source>
</evidence>
<dbReference type="AlphaFoldDB" id="D2R5H6"/>
<keyword evidence="2" id="KW-1185">Reference proteome</keyword>
<protein>
    <submittedName>
        <fullName evidence="1">Uncharacterized protein</fullName>
    </submittedName>
</protein>
<accession>D2R5H6</accession>
<gene>
    <name evidence="1" type="ordered locus">Psta_0749</name>
</gene>
<evidence type="ECO:0000313" key="1">
    <source>
        <dbReference type="EMBL" id="ADB15435.1"/>
    </source>
</evidence>
<dbReference type="Proteomes" id="UP000001887">
    <property type="component" value="Chromosome"/>
</dbReference>
<reference evidence="1 2" key="1">
    <citation type="journal article" date="2009" name="Stand. Genomic Sci.">
        <title>Complete genome sequence of Pirellula staleyi type strain (ATCC 27377).</title>
        <authorList>
            <person name="Clum A."/>
            <person name="Tindall B.J."/>
            <person name="Sikorski J."/>
            <person name="Ivanova N."/>
            <person name="Mavrommatis K."/>
            <person name="Lucas S."/>
            <person name="Glavina del Rio T."/>
            <person name="Nolan M."/>
            <person name="Chen F."/>
            <person name="Tice H."/>
            <person name="Pitluck S."/>
            <person name="Cheng J.F."/>
            <person name="Chertkov O."/>
            <person name="Brettin T."/>
            <person name="Han C."/>
            <person name="Detter J.C."/>
            <person name="Kuske C."/>
            <person name="Bruce D."/>
            <person name="Goodwin L."/>
            <person name="Ovchinikova G."/>
            <person name="Pati A."/>
            <person name="Mikhailova N."/>
            <person name="Chen A."/>
            <person name="Palaniappan K."/>
            <person name="Land M."/>
            <person name="Hauser L."/>
            <person name="Chang Y.J."/>
            <person name="Jeffries C.D."/>
            <person name="Chain P."/>
            <person name="Rohde M."/>
            <person name="Goker M."/>
            <person name="Bristow J."/>
            <person name="Eisen J.A."/>
            <person name="Markowitz V."/>
            <person name="Hugenholtz P."/>
            <person name="Kyrpides N.C."/>
            <person name="Klenk H.P."/>
            <person name="Lapidus A."/>
        </authorList>
    </citation>
    <scope>NUCLEOTIDE SEQUENCE [LARGE SCALE GENOMIC DNA]</scope>
    <source>
        <strain evidence="2">ATCC 27377 / DSM 6068 / ICPB 4128</strain>
    </source>
</reference>
<dbReference type="EMBL" id="CP001848">
    <property type="protein sequence ID" value="ADB15435.1"/>
    <property type="molecule type" value="Genomic_DNA"/>
</dbReference>
<dbReference type="OrthoDB" id="303390at2"/>
<name>D2R5H6_PIRSD</name>
<proteinExistence type="predicted"/>
<dbReference type="KEGG" id="psl:Psta_0749"/>